<dbReference type="AlphaFoldDB" id="A0A1D6JJM7"/>
<dbReference type="EMBL" id="CM007647">
    <property type="protein sequence ID" value="ONL92512.1"/>
    <property type="molecule type" value="Genomic_DNA"/>
</dbReference>
<proteinExistence type="predicted"/>
<gene>
    <name evidence="1" type="ORF">ZEAMMB73_Zm00001d027271</name>
</gene>
<dbReference type="GO" id="GO:0005840">
    <property type="term" value="C:ribosome"/>
    <property type="evidence" value="ECO:0007669"/>
    <property type="project" value="UniProtKB-KW"/>
</dbReference>
<reference evidence="1" key="1">
    <citation type="submission" date="2015-12" db="EMBL/GenBank/DDBJ databases">
        <title>Update maize B73 reference genome by single molecule sequencing technologies.</title>
        <authorList>
            <consortium name="Maize Genome Sequencing Project"/>
            <person name="Ware D."/>
        </authorList>
    </citation>
    <scope>NUCLEOTIDE SEQUENCE [LARGE SCALE GENOMIC DNA]</scope>
    <source>
        <tissue evidence="1">Seedling</tissue>
    </source>
</reference>
<evidence type="ECO:0000313" key="1">
    <source>
        <dbReference type="EMBL" id="ONL92512.1"/>
    </source>
</evidence>
<organism evidence="1">
    <name type="scientific">Zea mays</name>
    <name type="common">Maize</name>
    <dbReference type="NCBI Taxonomy" id="4577"/>
    <lineage>
        <taxon>Eukaryota</taxon>
        <taxon>Viridiplantae</taxon>
        <taxon>Streptophyta</taxon>
        <taxon>Embryophyta</taxon>
        <taxon>Tracheophyta</taxon>
        <taxon>Spermatophyta</taxon>
        <taxon>Magnoliopsida</taxon>
        <taxon>Liliopsida</taxon>
        <taxon>Poales</taxon>
        <taxon>Poaceae</taxon>
        <taxon>PACMAD clade</taxon>
        <taxon>Panicoideae</taxon>
        <taxon>Andropogonodae</taxon>
        <taxon>Andropogoneae</taxon>
        <taxon>Tripsacinae</taxon>
        <taxon>Zea</taxon>
    </lineage>
</organism>
<name>A0A1D6JJM7_MAIZE</name>
<keyword evidence="1" id="KW-0687">Ribonucleoprotein</keyword>
<keyword evidence="1" id="KW-0689">Ribosomal protein</keyword>
<accession>A0A1D6JJM7</accession>
<sequence>MGPSHFSSTLFDHEEQSAATKLEVVDHDCLKIYRVNDFSTI</sequence>
<protein>
    <submittedName>
        <fullName evidence="1">50S ribosomal protein L35</fullName>
    </submittedName>
</protein>